<keyword evidence="2" id="KW-1185">Reference proteome</keyword>
<accession>A0A9D3ULP6</accession>
<proteinExistence type="predicted"/>
<name>A0A9D3ULP6_9ROSI</name>
<protein>
    <submittedName>
        <fullName evidence="1">Uncharacterized protein</fullName>
    </submittedName>
</protein>
<dbReference type="AlphaFoldDB" id="A0A9D3ULP6"/>
<dbReference type="Proteomes" id="UP000828251">
    <property type="component" value="Unassembled WGS sequence"/>
</dbReference>
<sequence length="68" mass="7492">MVNSTFIMNDAKRILGIPLAKATREGFLVWKGEAFGSGIGIVRGLLMVEVEGDALTVIRKMQKDINDR</sequence>
<organism evidence="1 2">
    <name type="scientific">Gossypium stocksii</name>
    <dbReference type="NCBI Taxonomy" id="47602"/>
    <lineage>
        <taxon>Eukaryota</taxon>
        <taxon>Viridiplantae</taxon>
        <taxon>Streptophyta</taxon>
        <taxon>Embryophyta</taxon>
        <taxon>Tracheophyta</taxon>
        <taxon>Spermatophyta</taxon>
        <taxon>Magnoliopsida</taxon>
        <taxon>eudicotyledons</taxon>
        <taxon>Gunneridae</taxon>
        <taxon>Pentapetalae</taxon>
        <taxon>rosids</taxon>
        <taxon>malvids</taxon>
        <taxon>Malvales</taxon>
        <taxon>Malvaceae</taxon>
        <taxon>Malvoideae</taxon>
        <taxon>Gossypium</taxon>
    </lineage>
</organism>
<dbReference type="OrthoDB" id="972510at2759"/>
<gene>
    <name evidence="1" type="ORF">J1N35_038280</name>
</gene>
<dbReference type="EMBL" id="JAIQCV010000011">
    <property type="protein sequence ID" value="KAH1047496.1"/>
    <property type="molecule type" value="Genomic_DNA"/>
</dbReference>
<evidence type="ECO:0000313" key="2">
    <source>
        <dbReference type="Proteomes" id="UP000828251"/>
    </source>
</evidence>
<comment type="caution">
    <text evidence="1">The sequence shown here is derived from an EMBL/GenBank/DDBJ whole genome shotgun (WGS) entry which is preliminary data.</text>
</comment>
<evidence type="ECO:0000313" key="1">
    <source>
        <dbReference type="EMBL" id="KAH1047496.1"/>
    </source>
</evidence>
<reference evidence="1 2" key="1">
    <citation type="journal article" date="2021" name="Plant Biotechnol. J.">
        <title>Multi-omics assisted identification of the key and species-specific regulatory components of drought-tolerant mechanisms in Gossypium stocksii.</title>
        <authorList>
            <person name="Yu D."/>
            <person name="Ke L."/>
            <person name="Zhang D."/>
            <person name="Wu Y."/>
            <person name="Sun Y."/>
            <person name="Mei J."/>
            <person name="Sun J."/>
            <person name="Sun Y."/>
        </authorList>
    </citation>
    <scope>NUCLEOTIDE SEQUENCE [LARGE SCALE GENOMIC DNA]</scope>
    <source>
        <strain evidence="2">cv. E1</strain>
        <tissue evidence="1">Leaf</tissue>
    </source>
</reference>